<gene>
    <name evidence="1" type="ORF">GGQ63_001476</name>
</gene>
<dbReference type="AlphaFoldDB" id="A0A7W9CV22"/>
<dbReference type="PANTHER" id="PTHR34235">
    <property type="entry name" value="SLR1203 PROTEIN-RELATED"/>
    <property type="match status" value="1"/>
</dbReference>
<dbReference type="Gene3D" id="1.20.1220.20">
    <property type="entry name" value="Uncharcterised protein PF01724"/>
    <property type="match status" value="1"/>
</dbReference>
<dbReference type="PANTHER" id="PTHR34235:SF4">
    <property type="entry name" value="SLR0291 PROTEIN"/>
    <property type="match status" value="1"/>
</dbReference>
<protein>
    <submittedName>
        <fullName evidence="1">Uncharacterized protein</fullName>
    </submittedName>
</protein>
<dbReference type="Pfam" id="PF01724">
    <property type="entry name" value="DUF29"/>
    <property type="match status" value="1"/>
</dbReference>
<dbReference type="EMBL" id="JACHOO010000003">
    <property type="protein sequence ID" value="MBB5752422.1"/>
    <property type="molecule type" value="Genomic_DNA"/>
</dbReference>
<name>A0A7W9CV22_9HYPH</name>
<sequence>MSTKAATRNASGYDADFYAWTQDQAEHLRRRRHDEIDWENVAEEIASVGRSQRSEIRGRLALASRRPVGRLMA</sequence>
<dbReference type="InterPro" id="IPR002636">
    <property type="entry name" value="DUF29"/>
</dbReference>
<evidence type="ECO:0000313" key="1">
    <source>
        <dbReference type="EMBL" id="MBB5752422.1"/>
    </source>
</evidence>
<keyword evidence="2" id="KW-1185">Reference proteome</keyword>
<organism evidence="1 2">
    <name type="scientific">Prosthecomicrobium pneumaticum</name>
    <dbReference type="NCBI Taxonomy" id="81895"/>
    <lineage>
        <taxon>Bacteria</taxon>
        <taxon>Pseudomonadati</taxon>
        <taxon>Pseudomonadota</taxon>
        <taxon>Alphaproteobacteria</taxon>
        <taxon>Hyphomicrobiales</taxon>
        <taxon>Kaistiaceae</taxon>
        <taxon>Prosthecomicrobium</taxon>
    </lineage>
</organism>
<reference evidence="1 2" key="1">
    <citation type="submission" date="2020-08" db="EMBL/GenBank/DDBJ databases">
        <title>Genomic Encyclopedia of Type Strains, Phase IV (KMG-IV): sequencing the most valuable type-strain genomes for metagenomic binning, comparative biology and taxonomic classification.</title>
        <authorList>
            <person name="Goeker M."/>
        </authorList>
    </citation>
    <scope>NUCLEOTIDE SEQUENCE [LARGE SCALE GENOMIC DNA]</scope>
    <source>
        <strain evidence="1 2">DSM 16268</strain>
    </source>
</reference>
<evidence type="ECO:0000313" key="2">
    <source>
        <dbReference type="Proteomes" id="UP000523821"/>
    </source>
</evidence>
<comment type="caution">
    <text evidence="1">The sequence shown here is derived from an EMBL/GenBank/DDBJ whole genome shotgun (WGS) entry which is preliminary data.</text>
</comment>
<dbReference type="Proteomes" id="UP000523821">
    <property type="component" value="Unassembled WGS sequence"/>
</dbReference>
<dbReference type="RefSeq" id="WP_183854203.1">
    <property type="nucleotide sequence ID" value="NZ_JACHOO010000003.1"/>
</dbReference>
<accession>A0A7W9CV22</accession>
<proteinExistence type="predicted"/>